<keyword evidence="2" id="KW-0238">DNA-binding</keyword>
<proteinExistence type="predicted"/>
<dbReference type="InterPro" id="IPR008920">
    <property type="entry name" value="TF_FadR/GntR_C"/>
</dbReference>
<dbReference type="InterPro" id="IPR000524">
    <property type="entry name" value="Tscrpt_reg_HTH_GntR"/>
</dbReference>
<dbReference type="SMART" id="SM00895">
    <property type="entry name" value="FCD"/>
    <property type="match status" value="1"/>
</dbReference>
<dbReference type="InterPro" id="IPR011711">
    <property type="entry name" value="GntR_C"/>
</dbReference>
<evidence type="ECO:0000313" key="6">
    <source>
        <dbReference type="Proteomes" id="UP001290455"/>
    </source>
</evidence>
<keyword evidence="6" id="KW-1185">Reference proteome</keyword>
<comment type="caution">
    <text evidence="5">The sequence shown here is derived from an EMBL/GenBank/DDBJ whole genome shotgun (WGS) entry which is preliminary data.</text>
</comment>
<dbReference type="CDD" id="cd07377">
    <property type="entry name" value="WHTH_GntR"/>
    <property type="match status" value="1"/>
</dbReference>
<dbReference type="Gene3D" id="1.20.120.530">
    <property type="entry name" value="GntR ligand-binding domain-like"/>
    <property type="match status" value="1"/>
</dbReference>
<dbReference type="SMART" id="SM00345">
    <property type="entry name" value="HTH_GNTR"/>
    <property type="match status" value="1"/>
</dbReference>
<evidence type="ECO:0000313" key="5">
    <source>
        <dbReference type="EMBL" id="MDZ5471318.1"/>
    </source>
</evidence>
<sequence length="221" mass="25485">MKFYLEQRTLSDDVAKIIRKMILNGTLKPGERLNQAQLADELNISRGPVREAIKLLQNEGLVKHETNKGTFVTTLSLQDAYEIYTLRALLESEAAQLASPFLTKKDFKRLEELLMELQDSFEKGDLEREAEIDTLFHKTIVEASKHQRLIHMHQQLDTQVGAMFLTIAHELPQRATKVVENHQLLLNVLKTKDQGEIKQLFSEHYTVALYELTNFKKERGV</sequence>
<dbReference type="PRINTS" id="PR00035">
    <property type="entry name" value="HTHGNTR"/>
</dbReference>
<gene>
    <name evidence="5" type="ORF">SM124_06115</name>
</gene>
<dbReference type="PANTHER" id="PTHR43537">
    <property type="entry name" value="TRANSCRIPTIONAL REGULATOR, GNTR FAMILY"/>
    <property type="match status" value="1"/>
</dbReference>
<accession>A0ABU5IVX7</accession>
<keyword evidence="1" id="KW-0805">Transcription regulation</keyword>
<evidence type="ECO:0000256" key="3">
    <source>
        <dbReference type="ARBA" id="ARBA00023163"/>
    </source>
</evidence>
<dbReference type="PROSITE" id="PS50949">
    <property type="entry name" value="HTH_GNTR"/>
    <property type="match status" value="1"/>
</dbReference>
<protein>
    <submittedName>
        <fullName evidence="5">GntR family transcriptional regulator</fullName>
    </submittedName>
</protein>
<name>A0ABU5IVX7_9BACI</name>
<dbReference type="RefSeq" id="WP_322445617.1">
    <property type="nucleotide sequence ID" value="NZ_JAXOFX010000003.1"/>
</dbReference>
<dbReference type="Pfam" id="PF00392">
    <property type="entry name" value="GntR"/>
    <property type="match status" value="1"/>
</dbReference>
<evidence type="ECO:0000256" key="2">
    <source>
        <dbReference type="ARBA" id="ARBA00023125"/>
    </source>
</evidence>
<reference evidence="5 6" key="1">
    <citation type="submission" date="2023-11" db="EMBL/GenBank/DDBJ databases">
        <title>Bacillus jintuensis, isolated from a mudflat on the Beibu Gulf coast.</title>
        <authorList>
            <person name="Li M."/>
        </authorList>
    </citation>
    <scope>NUCLEOTIDE SEQUENCE [LARGE SCALE GENOMIC DNA]</scope>
    <source>
        <strain evidence="5 6">31A1R</strain>
    </source>
</reference>
<dbReference type="SUPFAM" id="SSF48008">
    <property type="entry name" value="GntR ligand-binding domain-like"/>
    <property type="match status" value="1"/>
</dbReference>
<dbReference type="InterPro" id="IPR036390">
    <property type="entry name" value="WH_DNA-bd_sf"/>
</dbReference>
<dbReference type="Proteomes" id="UP001290455">
    <property type="component" value="Unassembled WGS sequence"/>
</dbReference>
<dbReference type="SUPFAM" id="SSF46785">
    <property type="entry name" value="Winged helix' DNA-binding domain"/>
    <property type="match status" value="1"/>
</dbReference>
<feature type="domain" description="HTH gntR-type" evidence="4">
    <location>
        <begin position="8"/>
        <end position="75"/>
    </location>
</feature>
<dbReference type="InterPro" id="IPR036388">
    <property type="entry name" value="WH-like_DNA-bd_sf"/>
</dbReference>
<dbReference type="PANTHER" id="PTHR43537:SF24">
    <property type="entry name" value="GLUCONATE OPERON TRANSCRIPTIONAL REPRESSOR"/>
    <property type="match status" value="1"/>
</dbReference>
<dbReference type="Gene3D" id="1.10.10.10">
    <property type="entry name" value="Winged helix-like DNA-binding domain superfamily/Winged helix DNA-binding domain"/>
    <property type="match status" value="1"/>
</dbReference>
<evidence type="ECO:0000259" key="4">
    <source>
        <dbReference type="PROSITE" id="PS50949"/>
    </source>
</evidence>
<dbReference type="Pfam" id="PF07729">
    <property type="entry name" value="FCD"/>
    <property type="match status" value="1"/>
</dbReference>
<organism evidence="5 6">
    <name type="scientific">Robertmurraya mangrovi</name>
    <dbReference type="NCBI Taxonomy" id="3098077"/>
    <lineage>
        <taxon>Bacteria</taxon>
        <taxon>Bacillati</taxon>
        <taxon>Bacillota</taxon>
        <taxon>Bacilli</taxon>
        <taxon>Bacillales</taxon>
        <taxon>Bacillaceae</taxon>
        <taxon>Robertmurraya</taxon>
    </lineage>
</organism>
<dbReference type="EMBL" id="JAXOFX010000003">
    <property type="protein sequence ID" value="MDZ5471318.1"/>
    <property type="molecule type" value="Genomic_DNA"/>
</dbReference>
<keyword evidence="3" id="KW-0804">Transcription</keyword>
<evidence type="ECO:0000256" key="1">
    <source>
        <dbReference type="ARBA" id="ARBA00023015"/>
    </source>
</evidence>